<evidence type="ECO:0000313" key="2">
    <source>
        <dbReference type="EMBL" id="KAJ3644619.1"/>
    </source>
</evidence>
<evidence type="ECO:0000313" key="3">
    <source>
        <dbReference type="Proteomes" id="UP001168821"/>
    </source>
</evidence>
<dbReference type="AlphaFoldDB" id="A0AA38M694"/>
<evidence type="ECO:0000256" key="1">
    <source>
        <dbReference type="SAM" id="SignalP"/>
    </source>
</evidence>
<organism evidence="2 3">
    <name type="scientific">Zophobas morio</name>
    <dbReference type="NCBI Taxonomy" id="2755281"/>
    <lineage>
        <taxon>Eukaryota</taxon>
        <taxon>Metazoa</taxon>
        <taxon>Ecdysozoa</taxon>
        <taxon>Arthropoda</taxon>
        <taxon>Hexapoda</taxon>
        <taxon>Insecta</taxon>
        <taxon>Pterygota</taxon>
        <taxon>Neoptera</taxon>
        <taxon>Endopterygota</taxon>
        <taxon>Coleoptera</taxon>
        <taxon>Polyphaga</taxon>
        <taxon>Cucujiformia</taxon>
        <taxon>Tenebrionidae</taxon>
        <taxon>Zophobas</taxon>
    </lineage>
</organism>
<protein>
    <submittedName>
        <fullName evidence="2">Uncharacterized protein</fullName>
    </submittedName>
</protein>
<feature type="signal peptide" evidence="1">
    <location>
        <begin position="1"/>
        <end position="24"/>
    </location>
</feature>
<proteinExistence type="predicted"/>
<dbReference type="EMBL" id="JALNTZ010000007">
    <property type="protein sequence ID" value="KAJ3644619.1"/>
    <property type="molecule type" value="Genomic_DNA"/>
</dbReference>
<name>A0AA38M694_9CUCU</name>
<accession>A0AA38M694</accession>
<reference evidence="2" key="1">
    <citation type="journal article" date="2023" name="G3 (Bethesda)">
        <title>Whole genome assemblies of Zophobas morio and Tenebrio molitor.</title>
        <authorList>
            <person name="Kaur S."/>
            <person name="Stinson S.A."/>
            <person name="diCenzo G.C."/>
        </authorList>
    </citation>
    <scope>NUCLEOTIDE SEQUENCE</scope>
    <source>
        <strain evidence="2">QUZm001</strain>
    </source>
</reference>
<sequence length="148" mass="17438">MQNFYLVSLFCLISVSFDLRGVFSRSCDPDDEFENETSPEWDSFMDTVTELTFNKVYEKPCQNNVGQKVAINASSDILWDLRFAVYSERQSKESETIEWCYQQEKDTCNENRFRECMKNARSGMLADITSGWWDERIEQELEKLAEKC</sequence>
<comment type="caution">
    <text evidence="2">The sequence shown here is derived from an EMBL/GenBank/DDBJ whole genome shotgun (WGS) entry which is preliminary data.</text>
</comment>
<dbReference type="Proteomes" id="UP001168821">
    <property type="component" value="Unassembled WGS sequence"/>
</dbReference>
<keyword evidence="3" id="KW-1185">Reference proteome</keyword>
<gene>
    <name evidence="2" type="ORF">Zmor_022339</name>
</gene>
<keyword evidence="1" id="KW-0732">Signal</keyword>
<feature type="chain" id="PRO_5041453241" evidence="1">
    <location>
        <begin position="25"/>
        <end position="148"/>
    </location>
</feature>